<dbReference type="EC" id="2.7.7.65" evidence="1"/>
<accession>A0ABY3DSS2</accession>
<dbReference type="CDD" id="cd01949">
    <property type="entry name" value="GGDEF"/>
    <property type="match status" value="1"/>
</dbReference>
<proteinExistence type="predicted"/>
<dbReference type="InterPro" id="IPR050469">
    <property type="entry name" value="Diguanylate_Cyclase"/>
</dbReference>
<keyword evidence="6" id="KW-1185">Reference proteome</keyword>
<keyword evidence="3" id="KW-0812">Transmembrane</keyword>
<dbReference type="Gene3D" id="3.30.70.270">
    <property type="match status" value="1"/>
</dbReference>
<comment type="catalytic activity">
    <reaction evidence="2">
        <text>2 GTP = 3',3'-c-di-GMP + 2 diphosphate</text>
        <dbReference type="Rhea" id="RHEA:24898"/>
        <dbReference type="ChEBI" id="CHEBI:33019"/>
        <dbReference type="ChEBI" id="CHEBI:37565"/>
        <dbReference type="ChEBI" id="CHEBI:58805"/>
        <dbReference type="EC" id="2.7.7.65"/>
    </reaction>
</comment>
<evidence type="ECO:0000256" key="3">
    <source>
        <dbReference type="SAM" id="Phobius"/>
    </source>
</evidence>
<feature type="transmembrane region" description="Helical" evidence="3">
    <location>
        <begin position="117"/>
        <end position="135"/>
    </location>
</feature>
<dbReference type="PANTHER" id="PTHR45138">
    <property type="entry name" value="REGULATORY COMPONENTS OF SENSORY TRANSDUCTION SYSTEM"/>
    <property type="match status" value="1"/>
</dbReference>
<organism evidence="5 6">
    <name type="scientific">Ancylobacter moscoviensis</name>
    <dbReference type="NCBI Taxonomy" id="2597768"/>
    <lineage>
        <taxon>Bacteria</taxon>
        <taxon>Pseudomonadati</taxon>
        <taxon>Pseudomonadota</taxon>
        <taxon>Alphaproteobacteria</taxon>
        <taxon>Hyphomicrobiales</taxon>
        <taxon>Xanthobacteraceae</taxon>
        <taxon>Ancylobacter</taxon>
    </lineage>
</organism>
<dbReference type="RefSeq" id="WP_144342620.1">
    <property type="nucleotide sequence ID" value="NZ_VMBP01000002.1"/>
</dbReference>
<evidence type="ECO:0000256" key="2">
    <source>
        <dbReference type="ARBA" id="ARBA00034247"/>
    </source>
</evidence>
<dbReference type="SMART" id="SM00267">
    <property type="entry name" value="GGDEF"/>
    <property type="match status" value="1"/>
</dbReference>
<evidence type="ECO:0000313" key="6">
    <source>
        <dbReference type="Proteomes" id="UP000315321"/>
    </source>
</evidence>
<feature type="transmembrane region" description="Helical" evidence="3">
    <location>
        <begin position="147"/>
        <end position="167"/>
    </location>
</feature>
<comment type="caution">
    <text evidence="5">The sequence shown here is derived from an EMBL/GenBank/DDBJ whole genome shotgun (WGS) entry which is preliminary data.</text>
</comment>
<dbReference type="InterPro" id="IPR029787">
    <property type="entry name" value="Nucleotide_cyclase"/>
</dbReference>
<dbReference type="PANTHER" id="PTHR45138:SF9">
    <property type="entry name" value="DIGUANYLATE CYCLASE DGCM-RELATED"/>
    <property type="match status" value="1"/>
</dbReference>
<dbReference type="NCBIfam" id="TIGR00254">
    <property type="entry name" value="GGDEF"/>
    <property type="match status" value="1"/>
</dbReference>
<keyword evidence="3" id="KW-0472">Membrane</keyword>
<feature type="transmembrane region" description="Helical" evidence="3">
    <location>
        <begin position="67"/>
        <end position="86"/>
    </location>
</feature>
<evidence type="ECO:0000259" key="4">
    <source>
        <dbReference type="PROSITE" id="PS50887"/>
    </source>
</evidence>
<feature type="domain" description="GGDEF" evidence="4">
    <location>
        <begin position="247"/>
        <end position="390"/>
    </location>
</feature>
<reference evidence="5 6" key="1">
    <citation type="submission" date="2019-07" db="EMBL/GenBank/DDBJ databases">
        <authorList>
            <person name="Grouzdev D.S."/>
        </authorList>
    </citation>
    <scope>NUCLEOTIDE SEQUENCE [LARGE SCALE GENOMIC DNA]</scope>
    <source>
        <strain evidence="5 6">3C</strain>
    </source>
</reference>
<dbReference type="PROSITE" id="PS50887">
    <property type="entry name" value="GGDEF"/>
    <property type="match status" value="1"/>
</dbReference>
<sequence>MIFDPLTLWSVVLFVGLMLAAAMVLVWLLTPEEPALLHWAAFCALFVAGTAGVMARGVIPDFLSIEVANGSMLLGYGLLWTGLRVFDRKRPGFGWIFIAPALWILLCQLPPFREGIASRIVLGAGLASALALLSIRQLWRGWVLPSRIRGAALGFLAVAFVAMLARIPAASALGEGNHVRLFTDPRYVWVGVLGIAVMILATFTLVLMVRERSELLYRSAAQRDALTGLLNRRGFMEEALPVCRKGGPMALMILDLDRFKQVNDAYGHAAGDRVLVAFAEVLRFRLQPDAIVARIGGEEFVALLPVAQPLPARHAAEEVRRGFREELQADWFGSGPITCSASIGLAVGDVVPSHTALHAEASLAGVMERADAALYEAKAKGRDRVEVVFFGTARAPAA</sequence>
<evidence type="ECO:0000313" key="5">
    <source>
        <dbReference type="EMBL" id="TSJ63129.1"/>
    </source>
</evidence>
<dbReference type="EMBL" id="VMBP01000002">
    <property type="protein sequence ID" value="TSJ63129.1"/>
    <property type="molecule type" value="Genomic_DNA"/>
</dbReference>
<evidence type="ECO:0000256" key="1">
    <source>
        <dbReference type="ARBA" id="ARBA00012528"/>
    </source>
</evidence>
<feature type="transmembrane region" description="Helical" evidence="3">
    <location>
        <begin position="93"/>
        <end position="111"/>
    </location>
</feature>
<gene>
    <name evidence="5" type="ORF">FO470_09170</name>
</gene>
<feature type="transmembrane region" description="Helical" evidence="3">
    <location>
        <begin position="6"/>
        <end position="29"/>
    </location>
</feature>
<dbReference type="InterPro" id="IPR000160">
    <property type="entry name" value="GGDEF_dom"/>
</dbReference>
<dbReference type="Proteomes" id="UP000315321">
    <property type="component" value="Unassembled WGS sequence"/>
</dbReference>
<feature type="transmembrane region" description="Helical" evidence="3">
    <location>
        <begin position="36"/>
        <end position="55"/>
    </location>
</feature>
<dbReference type="SUPFAM" id="SSF55073">
    <property type="entry name" value="Nucleotide cyclase"/>
    <property type="match status" value="1"/>
</dbReference>
<feature type="transmembrane region" description="Helical" evidence="3">
    <location>
        <begin position="187"/>
        <end position="209"/>
    </location>
</feature>
<keyword evidence="3" id="KW-1133">Transmembrane helix</keyword>
<name>A0ABY3DSS2_9HYPH</name>
<dbReference type="Pfam" id="PF00990">
    <property type="entry name" value="GGDEF"/>
    <property type="match status" value="1"/>
</dbReference>
<protein>
    <recommendedName>
        <fullName evidence="1">diguanylate cyclase</fullName>
        <ecNumber evidence="1">2.7.7.65</ecNumber>
    </recommendedName>
</protein>
<dbReference type="InterPro" id="IPR043128">
    <property type="entry name" value="Rev_trsase/Diguanyl_cyclase"/>
</dbReference>